<dbReference type="Gene3D" id="3.40.50.300">
    <property type="entry name" value="P-loop containing nucleotide triphosphate hydrolases"/>
    <property type="match status" value="1"/>
</dbReference>
<dbReference type="AlphaFoldDB" id="R5LX71"/>
<reference evidence="1" key="1">
    <citation type="submission" date="2012-11" db="EMBL/GenBank/DDBJ databases">
        <title>Dependencies among metagenomic species, viruses, plasmids and units of genetic variation.</title>
        <authorList>
            <person name="Nielsen H.B."/>
            <person name="Almeida M."/>
            <person name="Juncker A.S."/>
            <person name="Rasmussen S."/>
            <person name="Li J."/>
            <person name="Sunagawa S."/>
            <person name="Plichta D."/>
            <person name="Gautier L."/>
            <person name="Le Chatelier E."/>
            <person name="Peletier E."/>
            <person name="Bonde I."/>
            <person name="Nielsen T."/>
            <person name="Manichanh C."/>
            <person name="Arumugam M."/>
            <person name="Batto J."/>
            <person name="Santos M.B.Q.D."/>
            <person name="Blom N."/>
            <person name="Borruel N."/>
            <person name="Burgdorf K.S."/>
            <person name="Boumezbeur F."/>
            <person name="Casellas F."/>
            <person name="Dore J."/>
            <person name="Guarner F."/>
            <person name="Hansen T."/>
            <person name="Hildebrand F."/>
            <person name="Kaas R.S."/>
            <person name="Kennedy S."/>
            <person name="Kristiansen K."/>
            <person name="Kultima J.R."/>
            <person name="Leonard P."/>
            <person name="Levenez F."/>
            <person name="Lund O."/>
            <person name="Moumen B."/>
            <person name="Le Paslier D."/>
            <person name="Pons N."/>
            <person name="Pedersen O."/>
            <person name="Prifti E."/>
            <person name="Qin J."/>
            <person name="Raes J."/>
            <person name="Tap J."/>
            <person name="Tims S."/>
            <person name="Ussery D.W."/>
            <person name="Yamada T."/>
            <person name="MetaHit consortium"/>
            <person name="Renault P."/>
            <person name="Sicheritz-Ponten T."/>
            <person name="Bork P."/>
            <person name="Wang J."/>
            <person name="Brunak S."/>
            <person name="Ehrlich S.D."/>
        </authorList>
    </citation>
    <scope>NUCLEOTIDE SEQUENCE [LARGE SCALE GENOMIC DNA]</scope>
</reference>
<gene>
    <name evidence="1" type="ORF">BN569_00862</name>
</gene>
<dbReference type="Pfam" id="PF13189">
    <property type="entry name" value="Cytidylate_kin2"/>
    <property type="match status" value="1"/>
</dbReference>
<sequence>MDKQVIIAISREYGSGGHEIAKIIADDMGLNLYDRSLLDEIAREKDIKIEYLEKYDEKPKKTYLSRRVGAYTNSIEEIITEMQFDFIREKAANGESFVIVGRCAETVLKDNKGLISIFVVGDKEAKIARLQRVFNISKEEAETKRRRHDKTRKTYHNRHSDFKWGDSRNYDICINSSKLGEELTAKSLERYIEDRINNM</sequence>
<evidence type="ECO:0000313" key="2">
    <source>
        <dbReference type="Proteomes" id="UP000018300"/>
    </source>
</evidence>
<dbReference type="EMBL" id="CAYU010000072">
    <property type="protein sequence ID" value="CCY77661.1"/>
    <property type="molecule type" value="Genomic_DNA"/>
</dbReference>
<proteinExistence type="predicted"/>
<name>R5LX71_9FIRM</name>
<dbReference type="InterPro" id="IPR027417">
    <property type="entry name" value="P-loop_NTPase"/>
</dbReference>
<organism evidence="1 2">
    <name type="scientific">Eshraghiella crossota CAG:259</name>
    <dbReference type="NCBI Taxonomy" id="1263062"/>
    <lineage>
        <taxon>Bacteria</taxon>
        <taxon>Bacillati</taxon>
        <taxon>Bacillota</taxon>
        <taxon>Clostridia</taxon>
        <taxon>Lachnospirales</taxon>
        <taxon>Lachnospiraceae</taxon>
        <taxon>Eshraghiella</taxon>
    </lineage>
</organism>
<dbReference type="GO" id="GO:0016301">
    <property type="term" value="F:kinase activity"/>
    <property type="evidence" value="ECO:0007669"/>
    <property type="project" value="UniProtKB-KW"/>
</dbReference>
<dbReference type="SUPFAM" id="SSF52540">
    <property type="entry name" value="P-loop containing nucleoside triphosphate hydrolases"/>
    <property type="match status" value="1"/>
</dbReference>
<evidence type="ECO:0000313" key="1">
    <source>
        <dbReference type="EMBL" id="CCY77661.1"/>
    </source>
</evidence>
<comment type="caution">
    <text evidence="1">The sequence shown here is derived from an EMBL/GenBank/DDBJ whole genome shotgun (WGS) entry which is preliminary data.</text>
</comment>
<protein>
    <submittedName>
        <fullName evidence="1">Cytidylate kinase</fullName>
    </submittedName>
</protein>
<keyword evidence="1" id="KW-0808">Transferase</keyword>
<keyword evidence="1" id="KW-0418">Kinase</keyword>
<accession>R5LX71</accession>
<dbReference type="Proteomes" id="UP000018300">
    <property type="component" value="Unassembled WGS sequence"/>
</dbReference>